<dbReference type="InterPro" id="IPR010400">
    <property type="entry name" value="PITH_dom"/>
</dbReference>
<accession>A0A7H8QRR9</accession>
<dbReference type="InterPro" id="IPR002464">
    <property type="entry name" value="DNA/RNA_helicase_DEAH_CS"/>
</dbReference>
<dbReference type="InterPro" id="IPR008979">
    <property type="entry name" value="Galactose-bd-like_sf"/>
</dbReference>
<dbReference type="FunFam" id="1.20.120.1080:FF:000020">
    <property type="entry name" value="ATP dependent RNA helicase, putative"/>
    <property type="match status" value="1"/>
</dbReference>
<dbReference type="GO" id="GO:0003724">
    <property type="term" value="F:RNA helicase activity"/>
    <property type="evidence" value="ECO:0007669"/>
    <property type="project" value="UniProtKB-EC"/>
</dbReference>
<evidence type="ECO:0000259" key="8">
    <source>
        <dbReference type="PROSITE" id="PS51532"/>
    </source>
</evidence>
<dbReference type="Pfam" id="PF21010">
    <property type="entry name" value="HA2_C"/>
    <property type="match status" value="1"/>
</dbReference>
<proteinExistence type="predicted"/>
<evidence type="ECO:0000313" key="10">
    <source>
        <dbReference type="Proteomes" id="UP000509510"/>
    </source>
</evidence>
<keyword evidence="5" id="KW-0472">Membrane</keyword>
<evidence type="ECO:0000259" key="6">
    <source>
        <dbReference type="PROSITE" id="PS51192"/>
    </source>
</evidence>
<dbReference type="SMART" id="SM00490">
    <property type="entry name" value="HELICc"/>
    <property type="match status" value="1"/>
</dbReference>
<dbReference type="FunFam" id="3.40.50.300:FF:001075">
    <property type="entry name" value="ATP dependent RNA helicase, putative"/>
    <property type="match status" value="1"/>
</dbReference>
<dbReference type="InterPro" id="IPR048333">
    <property type="entry name" value="HA2_WH"/>
</dbReference>
<dbReference type="Gene3D" id="2.60.120.470">
    <property type="entry name" value="PITH domain"/>
    <property type="match status" value="1"/>
</dbReference>
<feature type="domain" description="PITH" evidence="8">
    <location>
        <begin position="727"/>
        <end position="904"/>
    </location>
</feature>
<sequence length="926" mass="103005">MADDLSLSTTFIPSLYKPAALLPIARHRESLLYTIETFPVTIVVGQTGSGKTTQLPQYLDQAGWTSDGKIIGVTQPRRVAATTVARRVADEMRCQLGEDVGYSIRFEDVTSAATRVKFLTDGLLLREALVDPLLSRYSVIMVDEAHERSLSTDILLGILKKIRKKRPELRLIISSATLQAEEFLRFFADDETPSAEEAKEPGSDIGRIISLEGRMYPVDILYLDTPAEDYAERSIKTVFDIHSQEDDGDILIFLTGRDEIEKAIQMISERAAMLNPKAKRLLPLPLYAGLSTEQQMYVFEPAPENMRKVIVSTNIAEASVTIDGIVYVIDCGFAKIRAYNPTTGVETLTATPISKASATQRAGRAGRTKPGKCFRLYTQQSYEALPQVTIPEIQRSNLAPVVMQLKALGIDNVIRFDFLSPPPAELVIRALELLFSLGAVDDYAKLTKPLGFRMAELGVEPMMAKVLLSAPSFHCLSEILSIAAMVSLQGAVWVQHDGDRGEAESAKRKFAVEEGDHMTYLNVYQAFVTKGKKESKWCRDNLLNFKSLSRAVSIRSQLKRYLERFGMQVDESLSKPHSQADTNKPEQIRRCLTTGYFAHVAKMQPDGTFKTVSGGLTLHAHPSSLMFNRKADWVVFHEILETGDKVFIRDITKIEKSWLLEYAPDQAFVLLLLLLLFVIFLLFFSSQAWSLFDSFAIALAKTMSGHHHHDHGAGGGGHCHDEGHDHSNDITPALQSLLYSQIQFDTVNTLNESVPRAGAAILQKTWAERLNDHPELESDADEQLLMYIPFAGQVKLHALLIYTAPTPAAPKNLKLFKNRDDLDFSTASELTPTQKIEVPQPVPGTDVFEIPLNRALWNTTTSITLFVEDNWDDEEITKVGYIGFKGQFMALNREPVNVMYEAAANPNDHVAIPGVQGMGGRIMPGQ</sequence>
<dbReference type="InterPro" id="IPR027417">
    <property type="entry name" value="P-loop_NTPase"/>
</dbReference>
<dbReference type="InterPro" id="IPR011709">
    <property type="entry name" value="DEAD-box_helicase_OB_fold"/>
</dbReference>
<dbReference type="OrthoDB" id="10253254at2759"/>
<evidence type="ECO:0000259" key="7">
    <source>
        <dbReference type="PROSITE" id="PS51194"/>
    </source>
</evidence>
<dbReference type="EC" id="3.6.4.13" evidence="1"/>
<dbReference type="GeneID" id="55990760"/>
<dbReference type="FunFam" id="2.60.120.470:FF:000003">
    <property type="entry name" value="DUF1000 domain protein (AFU_orthologue AFUA_1G09230)"/>
    <property type="match status" value="1"/>
</dbReference>
<dbReference type="SUPFAM" id="SSF49785">
    <property type="entry name" value="Galactose-binding domain-like"/>
    <property type="match status" value="1"/>
</dbReference>
<dbReference type="Pfam" id="PF06201">
    <property type="entry name" value="PITH"/>
    <property type="match status" value="1"/>
</dbReference>
<dbReference type="KEGG" id="trg:TRUGW13939_03255"/>
<reference evidence="10" key="1">
    <citation type="submission" date="2020-06" db="EMBL/GenBank/DDBJ databases">
        <title>A chromosome-scale genome assembly of Talaromyces rugulosus W13939.</title>
        <authorList>
            <person name="Wang B."/>
            <person name="Guo L."/>
            <person name="Ye K."/>
            <person name="Wang L."/>
        </authorList>
    </citation>
    <scope>NUCLEOTIDE SEQUENCE [LARGE SCALE GENOMIC DNA]</scope>
    <source>
        <strain evidence="10">W13939</strain>
    </source>
</reference>
<dbReference type="SMART" id="SM00847">
    <property type="entry name" value="HA2"/>
    <property type="match status" value="1"/>
</dbReference>
<keyword evidence="3" id="KW-0378">Hydrolase</keyword>
<keyword evidence="5" id="KW-0812">Transmembrane</keyword>
<dbReference type="Gene3D" id="3.40.50.300">
    <property type="entry name" value="P-loop containing nucleotide triphosphate hydrolases"/>
    <property type="match status" value="2"/>
</dbReference>
<organism evidence="9 10">
    <name type="scientific">Talaromyces rugulosus</name>
    <name type="common">Penicillium rugulosum</name>
    <dbReference type="NCBI Taxonomy" id="121627"/>
    <lineage>
        <taxon>Eukaryota</taxon>
        <taxon>Fungi</taxon>
        <taxon>Dikarya</taxon>
        <taxon>Ascomycota</taxon>
        <taxon>Pezizomycotina</taxon>
        <taxon>Eurotiomycetes</taxon>
        <taxon>Eurotiomycetidae</taxon>
        <taxon>Eurotiales</taxon>
        <taxon>Trichocomaceae</taxon>
        <taxon>Talaromyces</taxon>
        <taxon>Talaromyces sect. Islandici</taxon>
    </lineage>
</organism>
<dbReference type="Pfam" id="PF04408">
    <property type="entry name" value="WHD_HA2"/>
    <property type="match status" value="1"/>
</dbReference>
<feature type="transmembrane region" description="Helical" evidence="5">
    <location>
        <begin position="667"/>
        <end position="684"/>
    </location>
</feature>
<keyword evidence="4" id="KW-0067">ATP-binding</keyword>
<evidence type="ECO:0000256" key="1">
    <source>
        <dbReference type="ARBA" id="ARBA00012552"/>
    </source>
</evidence>
<dbReference type="FunFam" id="3.40.50.300:FF:000767">
    <property type="entry name" value="Putative ATP-dependent RNA helicase DHX35"/>
    <property type="match status" value="1"/>
</dbReference>
<feature type="domain" description="Helicase ATP-binding" evidence="6">
    <location>
        <begin position="32"/>
        <end position="196"/>
    </location>
</feature>
<evidence type="ECO:0000256" key="3">
    <source>
        <dbReference type="ARBA" id="ARBA00022801"/>
    </source>
</evidence>
<evidence type="ECO:0000313" key="9">
    <source>
        <dbReference type="EMBL" id="QKX56155.1"/>
    </source>
</evidence>
<keyword evidence="2" id="KW-0547">Nucleotide-binding</keyword>
<evidence type="ECO:0000256" key="5">
    <source>
        <dbReference type="SAM" id="Phobius"/>
    </source>
</evidence>
<dbReference type="PROSITE" id="PS51194">
    <property type="entry name" value="HELICASE_CTER"/>
    <property type="match status" value="1"/>
</dbReference>
<dbReference type="GO" id="GO:0071013">
    <property type="term" value="C:catalytic step 2 spliceosome"/>
    <property type="evidence" value="ECO:0007669"/>
    <property type="project" value="TreeGrafter"/>
</dbReference>
<dbReference type="EMBL" id="CP055899">
    <property type="protein sequence ID" value="QKX56155.1"/>
    <property type="molecule type" value="Genomic_DNA"/>
</dbReference>
<evidence type="ECO:0000256" key="4">
    <source>
        <dbReference type="ARBA" id="ARBA00022840"/>
    </source>
</evidence>
<dbReference type="Proteomes" id="UP000509510">
    <property type="component" value="Chromosome II"/>
</dbReference>
<dbReference type="GO" id="GO:0005737">
    <property type="term" value="C:cytoplasm"/>
    <property type="evidence" value="ECO:0007669"/>
    <property type="project" value="UniProtKB-ARBA"/>
</dbReference>
<dbReference type="GO" id="GO:0003723">
    <property type="term" value="F:RNA binding"/>
    <property type="evidence" value="ECO:0007669"/>
    <property type="project" value="TreeGrafter"/>
</dbReference>
<dbReference type="InterPro" id="IPR007502">
    <property type="entry name" value="Helicase-assoc_dom"/>
</dbReference>
<dbReference type="PANTHER" id="PTHR18934">
    <property type="entry name" value="ATP-DEPENDENT RNA HELICASE"/>
    <property type="match status" value="1"/>
</dbReference>
<dbReference type="InterPro" id="IPR037047">
    <property type="entry name" value="PITH_dom_sf"/>
</dbReference>
<dbReference type="GO" id="GO:0016787">
    <property type="term" value="F:hydrolase activity"/>
    <property type="evidence" value="ECO:0007669"/>
    <property type="project" value="UniProtKB-KW"/>
</dbReference>
<dbReference type="InterPro" id="IPR014001">
    <property type="entry name" value="Helicase_ATP-bd"/>
</dbReference>
<dbReference type="RefSeq" id="XP_035342333.1">
    <property type="nucleotide sequence ID" value="XM_035486440.1"/>
</dbReference>
<dbReference type="Pfam" id="PF07717">
    <property type="entry name" value="OB_NTP_bind"/>
    <property type="match status" value="1"/>
</dbReference>
<dbReference type="AlphaFoldDB" id="A0A7H8QRR9"/>
<dbReference type="CDD" id="cd18791">
    <property type="entry name" value="SF2_C_RHA"/>
    <property type="match status" value="1"/>
</dbReference>
<dbReference type="Gene3D" id="1.20.120.1080">
    <property type="match status" value="1"/>
</dbReference>
<dbReference type="GO" id="GO:0005524">
    <property type="term" value="F:ATP binding"/>
    <property type="evidence" value="ECO:0007669"/>
    <property type="project" value="UniProtKB-KW"/>
</dbReference>
<feature type="domain" description="Helicase C-terminal" evidence="7">
    <location>
        <begin position="234"/>
        <end position="409"/>
    </location>
</feature>
<dbReference type="SUPFAM" id="SSF52540">
    <property type="entry name" value="P-loop containing nucleoside triphosphate hydrolases"/>
    <property type="match status" value="1"/>
</dbReference>
<keyword evidence="10" id="KW-1185">Reference proteome</keyword>
<dbReference type="Pfam" id="PF00271">
    <property type="entry name" value="Helicase_C"/>
    <property type="match status" value="1"/>
</dbReference>
<dbReference type="PROSITE" id="PS00690">
    <property type="entry name" value="DEAH_ATP_HELICASE"/>
    <property type="match status" value="1"/>
</dbReference>
<keyword evidence="5" id="KW-1133">Transmembrane helix</keyword>
<gene>
    <name evidence="9" type="ORF">TRUGW13939_03255</name>
</gene>
<dbReference type="PROSITE" id="PS51192">
    <property type="entry name" value="HELICASE_ATP_BIND_1"/>
    <property type="match status" value="1"/>
</dbReference>
<evidence type="ECO:0000256" key="2">
    <source>
        <dbReference type="ARBA" id="ARBA00022741"/>
    </source>
</evidence>
<dbReference type="InterPro" id="IPR001650">
    <property type="entry name" value="Helicase_C-like"/>
</dbReference>
<dbReference type="SMART" id="SM00487">
    <property type="entry name" value="DEXDc"/>
    <property type="match status" value="1"/>
</dbReference>
<name>A0A7H8QRR9_TALRU</name>
<dbReference type="PANTHER" id="PTHR18934:SF136">
    <property type="entry name" value="ATP-DEPENDENT RNA HELICASE DHX35-RELATED"/>
    <property type="match status" value="1"/>
</dbReference>
<protein>
    <recommendedName>
        <fullName evidence="1">RNA helicase</fullName>
        <ecNumber evidence="1">3.6.4.13</ecNumber>
    </recommendedName>
</protein>
<dbReference type="PROSITE" id="PS51532">
    <property type="entry name" value="PITH"/>
    <property type="match status" value="1"/>
</dbReference>